<feature type="chain" id="PRO_5037548260" evidence="1">
    <location>
        <begin position="30"/>
        <end position="139"/>
    </location>
</feature>
<dbReference type="Gene3D" id="3.90.1010.20">
    <property type="match status" value="1"/>
</dbReference>
<keyword evidence="1" id="KW-0732">Signal</keyword>
<comment type="caution">
    <text evidence="3">The sequence shown here is derived from an EMBL/GenBank/DDBJ whole genome shotgun (WGS) entry which is preliminary data.</text>
</comment>
<dbReference type="Pfam" id="PF04205">
    <property type="entry name" value="FMN_bind"/>
    <property type="match status" value="1"/>
</dbReference>
<dbReference type="RefSeq" id="WP_190252614.1">
    <property type="nucleotide sequence ID" value="NZ_BMPI01000027.1"/>
</dbReference>
<reference evidence="3" key="1">
    <citation type="journal article" date="2014" name="Int. J. Syst. Evol. Microbiol.">
        <title>Complete genome sequence of Corynebacterium casei LMG S-19264T (=DSM 44701T), isolated from a smear-ripened cheese.</title>
        <authorList>
            <consortium name="US DOE Joint Genome Institute (JGI-PGF)"/>
            <person name="Walter F."/>
            <person name="Albersmeier A."/>
            <person name="Kalinowski J."/>
            <person name="Ruckert C."/>
        </authorList>
    </citation>
    <scope>NUCLEOTIDE SEQUENCE</scope>
    <source>
        <strain evidence="3">JCM 19831</strain>
    </source>
</reference>
<gene>
    <name evidence="3" type="ORF">GCM10007977_052630</name>
</gene>
<name>A0A917TZU3_9ACTN</name>
<dbReference type="GO" id="GO:0010181">
    <property type="term" value="F:FMN binding"/>
    <property type="evidence" value="ECO:0007669"/>
    <property type="project" value="InterPro"/>
</dbReference>
<feature type="signal peptide" evidence="1">
    <location>
        <begin position="1"/>
        <end position="29"/>
    </location>
</feature>
<dbReference type="AlphaFoldDB" id="A0A917TZU3"/>
<dbReference type="SMART" id="SM00900">
    <property type="entry name" value="FMN_bind"/>
    <property type="match status" value="1"/>
</dbReference>
<reference evidence="3" key="2">
    <citation type="submission" date="2020-09" db="EMBL/GenBank/DDBJ databases">
        <authorList>
            <person name="Sun Q."/>
            <person name="Ohkuma M."/>
        </authorList>
    </citation>
    <scope>NUCLEOTIDE SEQUENCE</scope>
    <source>
        <strain evidence="3">JCM 19831</strain>
    </source>
</reference>
<evidence type="ECO:0000256" key="1">
    <source>
        <dbReference type="SAM" id="SignalP"/>
    </source>
</evidence>
<keyword evidence="4" id="KW-1185">Reference proteome</keyword>
<evidence type="ECO:0000313" key="3">
    <source>
        <dbReference type="EMBL" id="GGM44489.1"/>
    </source>
</evidence>
<dbReference type="Proteomes" id="UP000642070">
    <property type="component" value="Unassembled WGS sequence"/>
</dbReference>
<dbReference type="EMBL" id="BMPI01000027">
    <property type="protein sequence ID" value="GGM44489.1"/>
    <property type="molecule type" value="Genomic_DNA"/>
</dbReference>
<dbReference type="GO" id="GO:0016020">
    <property type="term" value="C:membrane"/>
    <property type="evidence" value="ECO:0007669"/>
    <property type="project" value="InterPro"/>
</dbReference>
<evidence type="ECO:0000313" key="4">
    <source>
        <dbReference type="Proteomes" id="UP000642070"/>
    </source>
</evidence>
<dbReference type="InterPro" id="IPR007329">
    <property type="entry name" value="FMN-bd"/>
</dbReference>
<accession>A0A917TZU3</accession>
<sequence>MRRITLWLLSTLAALVLLFSYRTSLGAAAAPTTTTAAGGGTGGAGTAGTTYAGSVAPTRWGDVQVTITVVDGRITAVNVPVYPDNNGKDRQINARALPVLVQETIAAQSADIDAVSGATVTSDGYKESLQAALDKAHLS</sequence>
<evidence type="ECO:0000259" key="2">
    <source>
        <dbReference type="SMART" id="SM00900"/>
    </source>
</evidence>
<protein>
    <submittedName>
        <fullName evidence="3">FMN-binding protein</fullName>
    </submittedName>
</protein>
<organism evidence="3 4">
    <name type="scientific">Dactylosporangium sucinum</name>
    <dbReference type="NCBI Taxonomy" id="1424081"/>
    <lineage>
        <taxon>Bacteria</taxon>
        <taxon>Bacillati</taxon>
        <taxon>Actinomycetota</taxon>
        <taxon>Actinomycetes</taxon>
        <taxon>Micromonosporales</taxon>
        <taxon>Micromonosporaceae</taxon>
        <taxon>Dactylosporangium</taxon>
    </lineage>
</organism>
<proteinExistence type="predicted"/>
<feature type="domain" description="FMN-binding" evidence="2">
    <location>
        <begin position="58"/>
        <end position="136"/>
    </location>
</feature>